<proteinExistence type="predicted"/>
<protein>
    <submittedName>
        <fullName evidence="1">Uncharacterized protein</fullName>
    </submittedName>
</protein>
<dbReference type="Proteomes" id="UP001153714">
    <property type="component" value="Chromosome 17"/>
</dbReference>
<dbReference type="EMBL" id="OU893348">
    <property type="protein sequence ID" value="CAG9787115.1"/>
    <property type="molecule type" value="Genomic_DNA"/>
</dbReference>
<evidence type="ECO:0000313" key="1">
    <source>
        <dbReference type="EMBL" id="CAG9787115.1"/>
    </source>
</evidence>
<accession>A0A9N9R0T9</accession>
<organism evidence="1 2">
    <name type="scientific">Diatraea saccharalis</name>
    <name type="common">sugarcane borer</name>
    <dbReference type="NCBI Taxonomy" id="40085"/>
    <lineage>
        <taxon>Eukaryota</taxon>
        <taxon>Metazoa</taxon>
        <taxon>Ecdysozoa</taxon>
        <taxon>Arthropoda</taxon>
        <taxon>Hexapoda</taxon>
        <taxon>Insecta</taxon>
        <taxon>Pterygota</taxon>
        <taxon>Neoptera</taxon>
        <taxon>Endopterygota</taxon>
        <taxon>Lepidoptera</taxon>
        <taxon>Glossata</taxon>
        <taxon>Ditrysia</taxon>
        <taxon>Pyraloidea</taxon>
        <taxon>Crambidae</taxon>
        <taxon>Crambinae</taxon>
        <taxon>Diatraea</taxon>
    </lineage>
</organism>
<dbReference type="AlphaFoldDB" id="A0A9N9R0T9"/>
<name>A0A9N9R0T9_9NEOP</name>
<keyword evidence="2" id="KW-1185">Reference proteome</keyword>
<gene>
    <name evidence="1" type="ORF">DIATSA_LOCUS5021</name>
</gene>
<sequence length="310" mass="35703">MLRSEDEMQFCLGKIPAFICRLNCPGYHICLDGLCRCINEDTLAVIPDSRDDQFVNSNRFIDYTARLDNNRKEKKRSNKVESRPALRHHIAHFCPNLDDARVCIRTCMKTGKPAFCGKDHRCYCGHKYSAHSKDTPQDANATYAQFKDMYEKYFGKEIDSDYFFGGDTLRSEDDLQLCLHNVPAYICHLSCPRYHICLDGTCRCVDAVTLAVIPDYKNGKKRSNKIKTRPVLRHHIAHFCSNLDVARVCIRNCMKMGKPAFCGKDHKCYCGHKYSAHSKETPQDADATYSQFKDIYEKYFGKGYVHNQNI</sequence>
<reference evidence="1" key="1">
    <citation type="submission" date="2021-12" db="EMBL/GenBank/DDBJ databases">
        <authorList>
            <person name="King R."/>
        </authorList>
    </citation>
    <scope>NUCLEOTIDE SEQUENCE</scope>
</reference>
<dbReference type="OrthoDB" id="7468066at2759"/>
<evidence type="ECO:0000313" key="2">
    <source>
        <dbReference type="Proteomes" id="UP001153714"/>
    </source>
</evidence>
<reference evidence="1" key="2">
    <citation type="submission" date="2022-10" db="EMBL/GenBank/DDBJ databases">
        <authorList>
            <consortium name="ENA_rothamsted_submissions"/>
            <consortium name="culmorum"/>
            <person name="King R."/>
        </authorList>
    </citation>
    <scope>NUCLEOTIDE SEQUENCE</scope>
</reference>